<dbReference type="PATRIC" id="fig|243090.15.peg.5387"/>
<dbReference type="EnsemblBacteria" id="CAD77181">
    <property type="protein sequence ID" value="CAD77181"/>
    <property type="gene ID" value="RB11136"/>
</dbReference>
<evidence type="ECO:0000256" key="4">
    <source>
        <dbReference type="ARBA" id="ARBA00022840"/>
    </source>
</evidence>
<proteinExistence type="predicted"/>
<keyword evidence="4 6" id="KW-0067">ATP-binding</keyword>
<dbReference type="PROSITE" id="PS50011">
    <property type="entry name" value="PROTEIN_KINASE_DOM"/>
    <property type="match status" value="1"/>
</dbReference>
<dbReference type="InterPro" id="IPR019734">
    <property type="entry name" value="TPR_rpt"/>
</dbReference>
<dbReference type="PROSITE" id="PS00108">
    <property type="entry name" value="PROTEIN_KINASE_ST"/>
    <property type="match status" value="1"/>
</dbReference>
<dbReference type="Pfam" id="PF13374">
    <property type="entry name" value="TPR_10"/>
    <property type="match status" value="2"/>
</dbReference>
<evidence type="ECO:0000259" key="8">
    <source>
        <dbReference type="PROSITE" id="PS50011"/>
    </source>
</evidence>
<keyword evidence="2 6" id="KW-0547">Nucleotide-binding</keyword>
<dbReference type="EMBL" id="BX294152">
    <property type="protein sequence ID" value="CAD77181.1"/>
    <property type="molecule type" value="Genomic_DNA"/>
</dbReference>
<evidence type="ECO:0000256" key="2">
    <source>
        <dbReference type="ARBA" id="ARBA00022741"/>
    </source>
</evidence>
<dbReference type="CDD" id="cd14014">
    <property type="entry name" value="STKc_PknB_like"/>
    <property type="match status" value="1"/>
</dbReference>
<gene>
    <name evidence="9" type="ordered locus">RB11136</name>
</gene>
<evidence type="ECO:0000256" key="6">
    <source>
        <dbReference type="PROSITE-ProRule" id="PRU10141"/>
    </source>
</evidence>
<dbReference type="HOGENOM" id="CLU_363256_0_0_0"/>
<dbReference type="OrthoDB" id="6111975at2"/>
<dbReference type="InterPro" id="IPR008271">
    <property type="entry name" value="Ser/Thr_kinase_AS"/>
</dbReference>
<feature type="region of interest" description="Disordered" evidence="7">
    <location>
        <begin position="888"/>
        <end position="912"/>
    </location>
</feature>
<organism evidence="9 10">
    <name type="scientific">Rhodopirellula baltica (strain DSM 10527 / NCIMB 13988 / SH1)</name>
    <dbReference type="NCBI Taxonomy" id="243090"/>
    <lineage>
        <taxon>Bacteria</taxon>
        <taxon>Pseudomonadati</taxon>
        <taxon>Planctomycetota</taxon>
        <taxon>Planctomycetia</taxon>
        <taxon>Pirellulales</taxon>
        <taxon>Pirellulaceae</taxon>
        <taxon>Rhodopirellula</taxon>
    </lineage>
</organism>
<evidence type="ECO:0000256" key="7">
    <source>
        <dbReference type="SAM" id="MobiDB-lite"/>
    </source>
</evidence>
<dbReference type="SMART" id="SM00220">
    <property type="entry name" value="S_TKc"/>
    <property type="match status" value="1"/>
</dbReference>
<dbReference type="KEGG" id="rba:RB11136"/>
<feature type="compositionally biased region" description="Polar residues" evidence="7">
    <location>
        <begin position="888"/>
        <end position="900"/>
    </location>
</feature>
<evidence type="ECO:0000256" key="3">
    <source>
        <dbReference type="ARBA" id="ARBA00022777"/>
    </source>
</evidence>
<evidence type="ECO:0000313" key="9">
    <source>
        <dbReference type="EMBL" id="CAD77181.1"/>
    </source>
</evidence>
<evidence type="ECO:0000313" key="10">
    <source>
        <dbReference type="Proteomes" id="UP000001025"/>
    </source>
</evidence>
<dbReference type="SUPFAM" id="SSF56112">
    <property type="entry name" value="Protein kinase-like (PK-like)"/>
    <property type="match status" value="1"/>
</dbReference>
<dbReference type="Gene3D" id="3.30.200.20">
    <property type="entry name" value="Phosphorylase Kinase, domain 1"/>
    <property type="match status" value="1"/>
</dbReference>
<keyword evidence="3 9" id="KW-0418">Kinase</keyword>
<dbReference type="InterPro" id="IPR000719">
    <property type="entry name" value="Prot_kinase_dom"/>
</dbReference>
<keyword evidence="10" id="KW-1185">Reference proteome</keyword>
<dbReference type="STRING" id="243090.RB11136"/>
<keyword evidence="1 9" id="KW-0808">Transferase</keyword>
<reference evidence="9 10" key="1">
    <citation type="journal article" date="2003" name="Proc. Natl. Acad. Sci. U.S.A.">
        <title>Complete genome sequence of the marine planctomycete Pirellula sp. strain 1.</title>
        <authorList>
            <person name="Gloeckner F.O."/>
            <person name="Kube M."/>
            <person name="Bauer M."/>
            <person name="Teeling H."/>
            <person name="Lombardot T."/>
            <person name="Ludwig W."/>
            <person name="Gade D."/>
            <person name="Beck A."/>
            <person name="Borzym K."/>
            <person name="Heitmann K."/>
            <person name="Rabus R."/>
            <person name="Schlesner H."/>
            <person name="Amann R."/>
            <person name="Reinhardt R."/>
        </authorList>
    </citation>
    <scope>NUCLEOTIDE SEQUENCE [LARGE SCALE GENOMIC DNA]</scope>
    <source>
        <strain evidence="10">DSM 10527 / NCIMB 13988 / SH1</strain>
    </source>
</reference>
<dbReference type="Pfam" id="PF00069">
    <property type="entry name" value="Pkinase"/>
    <property type="match status" value="1"/>
</dbReference>
<dbReference type="eggNOG" id="COG0457">
    <property type="taxonomic scope" value="Bacteria"/>
</dbReference>
<dbReference type="InterPro" id="IPR011009">
    <property type="entry name" value="Kinase-like_dom_sf"/>
</dbReference>
<name>Q7UJQ1_RHOBA</name>
<dbReference type="InParanoid" id="Q7UJQ1"/>
<dbReference type="SMART" id="SM00028">
    <property type="entry name" value="TPR"/>
    <property type="match status" value="6"/>
</dbReference>
<dbReference type="Pfam" id="PF13181">
    <property type="entry name" value="TPR_8"/>
    <property type="match status" value="2"/>
</dbReference>
<dbReference type="Gene3D" id="1.25.40.10">
    <property type="entry name" value="Tetratricopeptide repeat domain"/>
    <property type="match status" value="3"/>
</dbReference>
<evidence type="ECO:0000256" key="5">
    <source>
        <dbReference type="PROSITE-ProRule" id="PRU00339"/>
    </source>
</evidence>
<dbReference type="InterPro" id="IPR017441">
    <property type="entry name" value="Protein_kinase_ATP_BS"/>
</dbReference>
<dbReference type="Proteomes" id="UP000001025">
    <property type="component" value="Chromosome"/>
</dbReference>
<dbReference type="Gene3D" id="1.10.510.10">
    <property type="entry name" value="Transferase(Phosphotransferase) domain 1"/>
    <property type="match status" value="1"/>
</dbReference>
<dbReference type="InterPro" id="IPR011990">
    <property type="entry name" value="TPR-like_helical_dom_sf"/>
</dbReference>
<dbReference type="GO" id="GO:0004674">
    <property type="term" value="F:protein serine/threonine kinase activity"/>
    <property type="evidence" value="ECO:0000318"/>
    <property type="project" value="GO_Central"/>
</dbReference>
<accession>Q7UJQ1</accession>
<dbReference type="AlphaFoldDB" id="Q7UJQ1"/>
<feature type="domain" description="Protein kinase" evidence="8">
    <location>
        <begin position="123"/>
        <end position="418"/>
    </location>
</feature>
<feature type="repeat" description="TPR" evidence="5">
    <location>
        <begin position="583"/>
        <end position="616"/>
    </location>
</feature>
<dbReference type="GO" id="GO:0005524">
    <property type="term" value="F:ATP binding"/>
    <property type="evidence" value="ECO:0007669"/>
    <property type="project" value="UniProtKB-UniRule"/>
</dbReference>
<evidence type="ECO:0000256" key="1">
    <source>
        <dbReference type="ARBA" id="ARBA00022679"/>
    </source>
</evidence>
<dbReference type="SUPFAM" id="SSF48452">
    <property type="entry name" value="TPR-like"/>
    <property type="match status" value="1"/>
</dbReference>
<dbReference type="eggNOG" id="COG0515">
    <property type="taxonomic scope" value="Bacteria"/>
</dbReference>
<dbReference type="EC" id="2.7.1.-" evidence="9"/>
<sequence length="912" mass="99925">MRCCSDALVASAGEFQSIRGSALMVAFELSTDESQSTDPSLLRGLNDEQQSRLTKLLDEYLVGLENGESLDSDEIVRQNPDLGSVFHAYLEKLRALYGVAAGMHPTLDAPSVPLPADKQLGDFLLHHEIGRGGMGVVYEASQQSLDRRVAIKLLPLASMLDSNQIARFKNEAHAAGLLQHPHIVPIHSVGSHQGVHYYAMQFIDGIALDAWVRERREEKIAGELAVESGTSSGESRAESAERKRDAWKQVVQWGIDIADALHVAHENGVVHRDVKPSNLMLDRSGKIWVTDFGLARCQTEMSLTRSGDVIGTMRYMSPEQSRGQSALIDGRADEYSLAATLYECLTLRYAHEGEDAATILKKIDNEEVIPLHLLRPDLPRDLGTVIAKAMSKGREDRYETAKEFAEDMDRVLRGEPTIARPPSMSDRLIRLASKHRRVALSAALIVILGLVGSTIYNAKLAAAKSVSDSNLARATRSELLARGAIDRLGAQMAESLAHIPGADSVRREYLLETLQYYELFAAEVKDDPALREDLAMTLAKVGDLQSELGASQQAIAALKRSESIYAELAADAGINDPVRLHWSTCQNNLAQALVRAGKLEEAARYFVRAMKLQQKLVNQGPAFPQRREAEVSLATTMNNMGLLLMRTDAKTEAESYFAKAIERLQPLTIELVSNTDKLSESNTGEIAKKLSAVQSNLAGLLTESDPERAIRYASQALESQLSFLQAEPGDAEIAGQTMVTLNTLGAAQSAMGRNAKAIETFEQAIEMGNQVVLRWPSHPNYRRDLSLSFNHLGLVRSKMKSLGKARAAFEKALEVGQPLATQFPEDAETQSMLGGVWNNYGFLQQQLGDAGAAAEAYSHAIRLQSVAVSVAPEVVRYNEYLRKHRANHQSVMPSAGNSLPQEELQGLIHEAN</sequence>
<keyword evidence="5" id="KW-0802">TPR repeat</keyword>
<dbReference type="PANTHER" id="PTHR43289">
    <property type="entry name" value="MITOGEN-ACTIVATED PROTEIN KINASE KINASE KINASE 20-RELATED"/>
    <property type="match status" value="1"/>
</dbReference>
<protein>
    <submittedName>
        <fullName evidence="9">Serine/threonine protein kinase</fullName>
        <ecNumber evidence="9">2.7.1.-</ecNumber>
    </submittedName>
</protein>
<dbReference type="PROSITE" id="PS50005">
    <property type="entry name" value="TPR"/>
    <property type="match status" value="1"/>
</dbReference>
<dbReference type="PROSITE" id="PS00107">
    <property type="entry name" value="PROTEIN_KINASE_ATP"/>
    <property type="match status" value="1"/>
</dbReference>
<feature type="binding site" evidence="6">
    <location>
        <position position="152"/>
    </location>
    <ligand>
        <name>ATP</name>
        <dbReference type="ChEBI" id="CHEBI:30616"/>
    </ligand>
</feature>
<keyword evidence="9" id="KW-0723">Serine/threonine-protein kinase</keyword>
<dbReference type="PANTHER" id="PTHR43289:SF34">
    <property type="entry name" value="SERINE_THREONINE-PROTEIN KINASE YBDM-RELATED"/>
    <property type="match status" value="1"/>
</dbReference>